<organism evidence="2 3">
    <name type="scientific">Thalassoglobus polymorphus</name>
    <dbReference type="NCBI Taxonomy" id="2527994"/>
    <lineage>
        <taxon>Bacteria</taxon>
        <taxon>Pseudomonadati</taxon>
        <taxon>Planctomycetota</taxon>
        <taxon>Planctomycetia</taxon>
        <taxon>Planctomycetales</taxon>
        <taxon>Planctomycetaceae</taxon>
        <taxon>Thalassoglobus</taxon>
    </lineage>
</organism>
<reference evidence="2 3" key="1">
    <citation type="submission" date="2019-02" db="EMBL/GenBank/DDBJ databases">
        <title>Deep-cultivation of Planctomycetes and their phenomic and genomic characterization uncovers novel biology.</title>
        <authorList>
            <person name="Wiegand S."/>
            <person name="Jogler M."/>
            <person name="Boedeker C."/>
            <person name="Pinto D."/>
            <person name="Vollmers J."/>
            <person name="Rivas-Marin E."/>
            <person name="Kohn T."/>
            <person name="Peeters S.H."/>
            <person name="Heuer A."/>
            <person name="Rast P."/>
            <person name="Oberbeckmann S."/>
            <person name="Bunk B."/>
            <person name="Jeske O."/>
            <person name="Meyerdierks A."/>
            <person name="Storesund J.E."/>
            <person name="Kallscheuer N."/>
            <person name="Luecker S."/>
            <person name="Lage O.M."/>
            <person name="Pohl T."/>
            <person name="Merkel B.J."/>
            <person name="Hornburger P."/>
            <person name="Mueller R.-W."/>
            <person name="Bruemmer F."/>
            <person name="Labrenz M."/>
            <person name="Spormann A.M."/>
            <person name="Op den Camp H."/>
            <person name="Overmann J."/>
            <person name="Amann R."/>
            <person name="Jetten M.S.M."/>
            <person name="Mascher T."/>
            <person name="Medema M.H."/>
            <person name="Devos D.P."/>
            <person name="Kaster A.-K."/>
            <person name="Ovreas L."/>
            <person name="Rohde M."/>
            <person name="Galperin M.Y."/>
            <person name="Jogler C."/>
        </authorList>
    </citation>
    <scope>NUCLEOTIDE SEQUENCE [LARGE SCALE GENOMIC DNA]</scope>
    <source>
        <strain evidence="2 3">Mal48</strain>
    </source>
</reference>
<dbReference type="PROSITE" id="PS51257">
    <property type="entry name" value="PROKAR_LIPOPROTEIN"/>
    <property type="match status" value="1"/>
</dbReference>
<proteinExistence type="predicted"/>
<keyword evidence="1" id="KW-0732">Signal</keyword>
<feature type="signal peptide" evidence="1">
    <location>
        <begin position="1"/>
        <end position="20"/>
    </location>
</feature>
<protein>
    <recommendedName>
        <fullName evidence="4">Lipoprotein</fullName>
    </recommendedName>
</protein>
<accession>A0A517QIX3</accession>
<dbReference type="KEGG" id="tpol:Mal48_08360"/>
<evidence type="ECO:0008006" key="4">
    <source>
        <dbReference type="Google" id="ProtNLM"/>
    </source>
</evidence>
<sequence precursor="true">MKRFALVITCAMMLSGSGCCLFGYPGGGWGAGYPPTYGGAGYGGGACPTGACGTYPGAYSGGAPTAAAPYGYPQAAVSPYGYPQTAIIDPVPVY</sequence>
<dbReference type="AlphaFoldDB" id="A0A517QIX3"/>
<feature type="chain" id="PRO_5021937676" description="Lipoprotein" evidence="1">
    <location>
        <begin position="21"/>
        <end position="94"/>
    </location>
</feature>
<name>A0A517QIX3_9PLAN</name>
<dbReference type="RefSeq" id="WP_145196301.1">
    <property type="nucleotide sequence ID" value="NZ_CP036267.1"/>
</dbReference>
<gene>
    <name evidence="2" type="ORF">Mal48_08360</name>
</gene>
<evidence type="ECO:0000256" key="1">
    <source>
        <dbReference type="SAM" id="SignalP"/>
    </source>
</evidence>
<evidence type="ECO:0000313" key="3">
    <source>
        <dbReference type="Proteomes" id="UP000315724"/>
    </source>
</evidence>
<evidence type="ECO:0000313" key="2">
    <source>
        <dbReference type="EMBL" id="QDT31601.1"/>
    </source>
</evidence>
<dbReference type="EMBL" id="CP036267">
    <property type="protein sequence ID" value="QDT31601.1"/>
    <property type="molecule type" value="Genomic_DNA"/>
</dbReference>
<keyword evidence="3" id="KW-1185">Reference proteome</keyword>
<dbReference type="Proteomes" id="UP000315724">
    <property type="component" value="Chromosome"/>
</dbReference>